<protein>
    <submittedName>
        <fullName evidence="1">Uncharacterized protein</fullName>
    </submittedName>
</protein>
<reference evidence="1" key="1">
    <citation type="submission" date="2020-11" db="EMBL/GenBank/DDBJ databases">
        <title>Adaptations for nitrogen fixation in a non-lichenized fungal sporocarp promotes dispersal by wood-feeding termites.</title>
        <authorList>
            <consortium name="DOE Joint Genome Institute"/>
            <person name="Koch R.A."/>
            <person name="Yoon G."/>
            <person name="Arayal U."/>
            <person name="Lail K."/>
            <person name="Amirebrahimi M."/>
            <person name="Labutti K."/>
            <person name="Lipzen A."/>
            <person name="Riley R."/>
            <person name="Barry K."/>
            <person name="Henrissat B."/>
            <person name="Grigoriev I.V."/>
            <person name="Herr J.R."/>
            <person name="Aime M.C."/>
        </authorList>
    </citation>
    <scope>NUCLEOTIDE SEQUENCE</scope>
    <source>
        <strain evidence="1">MCA 3950</strain>
    </source>
</reference>
<dbReference type="EMBL" id="MU250542">
    <property type="protein sequence ID" value="KAG7443841.1"/>
    <property type="molecule type" value="Genomic_DNA"/>
</dbReference>
<sequence length="271" mass="30926">MHPDEFSICIYLDIFPTRWEFLKDLLLNKNGGATPVKCSGTFVHCVKLPKLPRSEKLSYHDCDYGLSMDEILQDDCMVSQCAGTGNRKKWDGKGRPYLHTIINWVDPRDLAYRFTRTLVPEREVVGGLRKLVVVDLIDYAFIGYFRHRDYRMYGICDCPTLLPAIKRPSAATFVLATVTASDAKKAPNIPKLLARAIFFSTPSAHLAFKKRSNTGINLPQPLRRYLVFDPSFTTIESKEQVAVNQVAELHTPKLLRASIRRLLLHNCIYTY</sequence>
<evidence type="ECO:0000313" key="1">
    <source>
        <dbReference type="EMBL" id="KAG7443841.1"/>
    </source>
</evidence>
<dbReference type="GeneID" id="66099736"/>
<name>A0A9P8AQG8_9AGAR</name>
<dbReference type="RefSeq" id="XP_043037341.1">
    <property type="nucleotide sequence ID" value="XM_043177449.1"/>
</dbReference>
<dbReference type="Proteomes" id="UP000812287">
    <property type="component" value="Unassembled WGS sequence"/>
</dbReference>
<comment type="caution">
    <text evidence="1">The sequence shown here is derived from an EMBL/GenBank/DDBJ whole genome shotgun (WGS) entry which is preliminary data.</text>
</comment>
<gene>
    <name evidence="1" type="ORF">BT62DRAFT_1008497</name>
</gene>
<organism evidence="1 2">
    <name type="scientific">Guyanagaster necrorhizus</name>
    <dbReference type="NCBI Taxonomy" id="856835"/>
    <lineage>
        <taxon>Eukaryota</taxon>
        <taxon>Fungi</taxon>
        <taxon>Dikarya</taxon>
        <taxon>Basidiomycota</taxon>
        <taxon>Agaricomycotina</taxon>
        <taxon>Agaricomycetes</taxon>
        <taxon>Agaricomycetidae</taxon>
        <taxon>Agaricales</taxon>
        <taxon>Marasmiineae</taxon>
        <taxon>Physalacriaceae</taxon>
        <taxon>Guyanagaster</taxon>
    </lineage>
</organism>
<evidence type="ECO:0000313" key="2">
    <source>
        <dbReference type="Proteomes" id="UP000812287"/>
    </source>
</evidence>
<proteinExistence type="predicted"/>
<accession>A0A9P8AQG8</accession>
<dbReference type="AlphaFoldDB" id="A0A9P8AQG8"/>
<keyword evidence="2" id="KW-1185">Reference proteome</keyword>